<dbReference type="InterPro" id="IPR010982">
    <property type="entry name" value="Lambda_DNA-bd_dom_sf"/>
</dbReference>
<dbReference type="InterPro" id="IPR014710">
    <property type="entry name" value="RmlC-like_jellyroll"/>
</dbReference>
<dbReference type="InterPro" id="IPR050807">
    <property type="entry name" value="TransReg_Diox_bact_type"/>
</dbReference>
<dbReference type="AlphaFoldDB" id="A0A2T8F761"/>
<dbReference type="Pfam" id="PF07883">
    <property type="entry name" value="Cupin_2"/>
    <property type="match status" value="1"/>
</dbReference>
<reference evidence="3 4" key="1">
    <citation type="submission" date="2018-04" db="EMBL/GenBank/DDBJ databases">
        <title>Genome of Nocardioides gansuensis WSJ-1.</title>
        <authorList>
            <person name="Wu S."/>
            <person name="Wang G."/>
        </authorList>
    </citation>
    <scope>NUCLEOTIDE SEQUENCE [LARGE SCALE GENOMIC DNA]</scope>
    <source>
        <strain evidence="3 4">WSJ-1</strain>
    </source>
</reference>
<dbReference type="PANTHER" id="PTHR46797:SF1">
    <property type="entry name" value="METHYLPHOSPHONATE SYNTHASE"/>
    <property type="match status" value="1"/>
</dbReference>
<gene>
    <name evidence="3" type="ORF">DDE18_16195</name>
</gene>
<dbReference type="PROSITE" id="PS50943">
    <property type="entry name" value="HTH_CROC1"/>
    <property type="match status" value="1"/>
</dbReference>
<dbReference type="Proteomes" id="UP000246018">
    <property type="component" value="Unassembled WGS sequence"/>
</dbReference>
<evidence type="ECO:0000313" key="4">
    <source>
        <dbReference type="Proteomes" id="UP000246018"/>
    </source>
</evidence>
<dbReference type="Pfam" id="PF01381">
    <property type="entry name" value="HTH_3"/>
    <property type="match status" value="1"/>
</dbReference>
<dbReference type="InterPro" id="IPR011051">
    <property type="entry name" value="RmlC_Cupin_sf"/>
</dbReference>
<sequence length="193" mass="20760">MSAQAKQDVDRVNIGEQLKAARMARRKTLAEVADAAGLTKGFLSKIERDQASASVASLMRICETLGLSVGELFNATPGNVVRRAQYPPINFGGSGMTEYLLTPHGERRLQAILSEIEPGGGSGDEPYSLPADVEFVFVVSGRLAVNLREEEVVLEAGDTLTFAPHVPHTFRSALEGQNTQVLWVFSPALPAHS</sequence>
<organism evidence="3 4">
    <name type="scientific">Nocardioides gansuensis</name>
    <dbReference type="NCBI Taxonomy" id="2138300"/>
    <lineage>
        <taxon>Bacteria</taxon>
        <taxon>Bacillati</taxon>
        <taxon>Actinomycetota</taxon>
        <taxon>Actinomycetes</taxon>
        <taxon>Propionibacteriales</taxon>
        <taxon>Nocardioidaceae</taxon>
        <taxon>Nocardioides</taxon>
    </lineage>
</organism>
<keyword evidence="4" id="KW-1185">Reference proteome</keyword>
<dbReference type="CDD" id="cd02209">
    <property type="entry name" value="cupin_XRE_C"/>
    <property type="match status" value="1"/>
</dbReference>
<dbReference type="Gene3D" id="1.10.260.40">
    <property type="entry name" value="lambda repressor-like DNA-binding domains"/>
    <property type="match status" value="1"/>
</dbReference>
<dbReference type="OrthoDB" id="9814751at2"/>
<feature type="domain" description="HTH cro/C1-type" evidence="2">
    <location>
        <begin position="18"/>
        <end position="72"/>
    </location>
</feature>
<evidence type="ECO:0000313" key="3">
    <source>
        <dbReference type="EMBL" id="PVG81551.1"/>
    </source>
</evidence>
<dbReference type="GO" id="GO:0005829">
    <property type="term" value="C:cytosol"/>
    <property type="evidence" value="ECO:0007669"/>
    <property type="project" value="TreeGrafter"/>
</dbReference>
<keyword evidence="1" id="KW-0238">DNA-binding</keyword>
<dbReference type="SUPFAM" id="SSF51182">
    <property type="entry name" value="RmlC-like cupins"/>
    <property type="match status" value="1"/>
</dbReference>
<dbReference type="GO" id="GO:0003700">
    <property type="term" value="F:DNA-binding transcription factor activity"/>
    <property type="evidence" value="ECO:0007669"/>
    <property type="project" value="TreeGrafter"/>
</dbReference>
<dbReference type="SMART" id="SM00530">
    <property type="entry name" value="HTH_XRE"/>
    <property type="match status" value="1"/>
</dbReference>
<dbReference type="CDD" id="cd00093">
    <property type="entry name" value="HTH_XRE"/>
    <property type="match status" value="1"/>
</dbReference>
<comment type="caution">
    <text evidence="3">The sequence shown here is derived from an EMBL/GenBank/DDBJ whole genome shotgun (WGS) entry which is preliminary data.</text>
</comment>
<accession>A0A2T8F761</accession>
<name>A0A2T8F761_9ACTN</name>
<evidence type="ECO:0000256" key="1">
    <source>
        <dbReference type="ARBA" id="ARBA00023125"/>
    </source>
</evidence>
<dbReference type="EMBL" id="QDGZ01000007">
    <property type="protein sequence ID" value="PVG81551.1"/>
    <property type="molecule type" value="Genomic_DNA"/>
</dbReference>
<dbReference type="SUPFAM" id="SSF47413">
    <property type="entry name" value="lambda repressor-like DNA-binding domains"/>
    <property type="match status" value="1"/>
</dbReference>
<proteinExistence type="predicted"/>
<evidence type="ECO:0000259" key="2">
    <source>
        <dbReference type="PROSITE" id="PS50943"/>
    </source>
</evidence>
<dbReference type="InterPro" id="IPR001387">
    <property type="entry name" value="Cro/C1-type_HTH"/>
</dbReference>
<dbReference type="PANTHER" id="PTHR46797">
    <property type="entry name" value="HTH-TYPE TRANSCRIPTIONAL REGULATOR"/>
    <property type="match status" value="1"/>
</dbReference>
<protein>
    <submittedName>
        <fullName evidence="3">XRE family transcriptional regulator</fullName>
    </submittedName>
</protein>
<dbReference type="Gene3D" id="2.60.120.10">
    <property type="entry name" value="Jelly Rolls"/>
    <property type="match status" value="1"/>
</dbReference>
<dbReference type="RefSeq" id="WP_116573318.1">
    <property type="nucleotide sequence ID" value="NZ_QDGZ01000007.1"/>
</dbReference>
<dbReference type="InterPro" id="IPR013096">
    <property type="entry name" value="Cupin_2"/>
</dbReference>
<dbReference type="GO" id="GO:0003677">
    <property type="term" value="F:DNA binding"/>
    <property type="evidence" value="ECO:0007669"/>
    <property type="project" value="UniProtKB-KW"/>
</dbReference>